<dbReference type="PRINTS" id="PR00376">
    <property type="entry name" value="IL1BCENZYME"/>
</dbReference>
<evidence type="ECO:0000259" key="4">
    <source>
        <dbReference type="PROSITE" id="PS50208"/>
    </source>
</evidence>
<feature type="domain" description="Caspase family p20" evidence="4">
    <location>
        <begin position="72"/>
        <end position="197"/>
    </location>
</feature>
<dbReference type="PANTHER" id="PTHR22576:SF41">
    <property type="entry name" value="CASPASE 14, APOPTOSIS-RELATED CYSTEINE PEPTIDASE"/>
    <property type="match status" value="1"/>
</dbReference>
<dbReference type="PROSITE" id="PS50207">
    <property type="entry name" value="CASPASE_P10"/>
    <property type="match status" value="1"/>
</dbReference>
<dbReference type="EMBL" id="CAKOFQ010007336">
    <property type="protein sequence ID" value="CAH1998644.1"/>
    <property type="molecule type" value="Genomic_DNA"/>
</dbReference>
<keyword evidence="6" id="KW-1185">Reference proteome</keyword>
<dbReference type="Proteomes" id="UP001152888">
    <property type="component" value="Unassembled WGS sequence"/>
</dbReference>
<dbReference type="GO" id="GO:0006508">
    <property type="term" value="P:proteolysis"/>
    <property type="evidence" value="ECO:0007669"/>
    <property type="project" value="InterPro"/>
</dbReference>
<dbReference type="Gene3D" id="3.40.50.1460">
    <property type="match status" value="1"/>
</dbReference>
<dbReference type="GO" id="GO:0004197">
    <property type="term" value="F:cysteine-type endopeptidase activity"/>
    <property type="evidence" value="ECO:0007669"/>
    <property type="project" value="InterPro"/>
</dbReference>
<sequence>MALEGDAIPIPGTLEPANSNSSFDIHNDFYYELEKTYQSTQSLNADVDSSVRFQERTHFYTEKLEYPRHGTEPGFIFIFNQETFSERCKNRPGSTRDVNEIILCLQRLGFNIDRNKNILTDGGTEEIVAKLKELGSMNFSQYNSLMIFFLSHGHRFDFLETSDGIIRVDDIMGPFRASRTLKDKPKIFVFQACKGDEYVATGEVKPPPSPLASEIVFQDSYITPDTLIVFAAIEGTQAYRNPVLGSWFIQEMCRNFSAYGRKEDIISLFTRTTKCVCGNYYFSLDNITYRKQLPMLISTLTKKFYLNKNKDRHFLLHYTEKMHDVIDLVREIRECLTPTSSSSSSNSRAALREKLGLKDFKHVTLS</sequence>
<protein>
    <submittedName>
        <fullName evidence="5">Uncharacterized protein</fullName>
    </submittedName>
</protein>
<dbReference type="PROSITE" id="PS50208">
    <property type="entry name" value="CASPASE_P20"/>
    <property type="match status" value="1"/>
</dbReference>
<dbReference type="SMART" id="SM00115">
    <property type="entry name" value="CASc"/>
    <property type="match status" value="1"/>
</dbReference>
<dbReference type="InterPro" id="IPR002138">
    <property type="entry name" value="Pept_C14_p10"/>
</dbReference>
<dbReference type="SUPFAM" id="SSF52129">
    <property type="entry name" value="Caspase-like"/>
    <property type="match status" value="1"/>
</dbReference>
<organism evidence="5 6">
    <name type="scientific">Acanthoscelides obtectus</name>
    <name type="common">Bean weevil</name>
    <name type="synonym">Bruchus obtectus</name>
    <dbReference type="NCBI Taxonomy" id="200917"/>
    <lineage>
        <taxon>Eukaryota</taxon>
        <taxon>Metazoa</taxon>
        <taxon>Ecdysozoa</taxon>
        <taxon>Arthropoda</taxon>
        <taxon>Hexapoda</taxon>
        <taxon>Insecta</taxon>
        <taxon>Pterygota</taxon>
        <taxon>Neoptera</taxon>
        <taxon>Endopterygota</taxon>
        <taxon>Coleoptera</taxon>
        <taxon>Polyphaga</taxon>
        <taxon>Cucujiformia</taxon>
        <taxon>Chrysomeloidea</taxon>
        <taxon>Chrysomelidae</taxon>
        <taxon>Bruchinae</taxon>
        <taxon>Bruchini</taxon>
        <taxon>Acanthoscelides</taxon>
    </lineage>
</organism>
<reference evidence="5" key="1">
    <citation type="submission" date="2022-03" db="EMBL/GenBank/DDBJ databases">
        <authorList>
            <person name="Sayadi A."/>
        </authorList>
    </citation>
    <scope>NUCLEOTIDE SEQUENCE</scope>
</reference>
<evidence type="ECO:0000256" key="1">
    <source>
        <dbReference type="ARBA" id="ARBA00010134"/>
    </source>
</evidence>
<dbReference type="Pfam" id="PF00656">
    <property type="entry name" value="Peptidase_C14"/>
    <property type="match status" value="1"/>
</dbReference>
<dbReference type="InterPro" id="IPR011600">
    <property type="entry name" value="Pept_C14_caspase"/>
</dbReference>
<proteinExistence type="inferred from homology"/>
<comment type="similarity">
    <text evidence="1 2">Belongs to the peptidase C14A family.</text>
</comment>
<evidence type="ECO:0000313" key="6">
    <source>
        <dbReference type="Proteomes" id="UP001152888"/>
    </source>
</evidence>
<dbReference type="OrthoDB" id="6114029at2759"/>
<gene>
    <name evidence="5" type="ORF">ACAOBT_LOCUS24504</name>
</gene>
<evidence type="ECO:0000313" key="5">
    <source>
        <dbReference type="EMBL" id="CAH1998644.1"/>
    </source>
</evidence>
<accession>A0A9P0LPT0</accession>
<dbReference type="InterPro" id="IPR001309">
    <property type="entry name" value="Pept_C14_p20"/>
</dbReference>
<comment type="caution">
    <text evidence="5">The sequence shown here is derived from an EMBL/GenBank/DDBJ whole genome shotgun (WGS) entry which is preliminary data.</text>
</comment>
<evidence type="ECO:0000256" key="2">
    <source>
        <dbReference type="RuleBase" id="RU003971"/>
    </source>
</evidence>
<dbReference type="InterPro" id="IPR029030">
    <property type="entry name" value="Caspase-like_dom_sf"/>
</dbReference>
<dbReference type="InterPro" id="IPR015917">
    <property type="entry name" value="Pept_C14A"/>
</dbReference>
<name>A0A9P0LPT0_ACAOB</name>
<evidence type="ECO:0000259" key="3">
    <source>
        <dbReference type="PROSITE" id="PS50207"/>
    </source>
</evidence>
<dbReference type="InterPro" id="IPR052039">
    <property type="entry name" value="Caspase-related_regulators"/>
</dbReference>
<dbReference type="AlphaFoldDB" id="A0A9P0LPT0"/>
<dbReference type="PANTHER" id="PTHR22576">
    <property type="entry name" value="MUCOSA ASSOCIATED LYMPHOID TISSUE LYMPHOMA TRANSLOCATION PROTEIN 1/PARACASPASE"/>
    <property type="match status" value="1"/>
</dbReference>
<feature type="domain" description="Caspase family p10" evidence="3">
    <location>
        <begin position="216"/>
        <end position="308"/>
    </location>
</feature>